<organism evidence="4 5">
    <name type="scientific">Dickeya solani D s0432-1</name>
    <dbReference type="NCBI Taxonomy" id="1231725"/>
    <lineage>
        <taxon>Bacteria</taxon>
        <taxon>Pseudomonadati</taxon>
        <taxon>Pseudomonadota</taxon>
        <taxon>Gammaproteobacteria</taxon>
        <taxon>Enterobacterales</taxon>
        <taxon>Pectobacteriaceae</taxon>
        <taxon>Dickeya</taxon>
    </lineage>
</organism>
<dbReference type="SMART" id="SM00347">
    <property type="entry name" value="HTH_MARR"/>
    <property type="match status" value="1"/>
</dbReference>
<comment type="caution">
    <text evidence="4">The sequence shown here is derived from an EMBL/GenBank/DDBJ whole genome shotgun (WGS) entry which is preliminary data.</text>
</comment>
<dbReference type="Gene3D" id="1.10.10.10">
    <property type="entry name" value="Winged helix-like DNA-binding domain superfamily/Winged helix DNA-binding domain"/>
    <property type="match status" value="1"/>
</dbReference>
<dbReference type="GO" id="GO:0008080">
    <property type="term" value="F:N-acetyltransferase activity"/>
    <property type="evidence" value="ECO:0007669"/>
    <property type="project" value="InterPro"/>
</dbReference>
<dbReference type="InterPro" id="IPR036388">
    <property type="entry name" value="WH-like_DNA-bd_sf"/>
</dbReference>
<dbReference type="SUPFAM" id="SSF46785">
    <property type="entry name" value="Winged helix' DNA-binding domain"/>
    <property type="match status" value="1"/>
</dbReference>
<evidence type="ECO:0000256" key="1">
    <source>
        <dbReference type="ARBA" id="ARBA00022679"/>
    </source>
</evidence>
<evidence type="ECO:0000313" key="4">
    <source>
        <dbReference type="EMBL" id="ERO56465.1"/>
    </source>
</evidence>
<dbReference type="Proteomes" id="UP000017142">
    <property type="component" value="Unassembled WGS sequence"/>
</dbReference>
<dbReference type="AlphaFoldDB" id="A0AAV3K6X7"/>
<dbReference type="RefSeq" id="WP_022634411.1">
    <property type="nucleotide sequence ID" value="NZ_AMWE01000004.1"/>
</dbReference>
<dbReference type="InterPro" id="IPR000835">
    <property type="entry name" value="HTH_MarR-typ"/>
</dbReference>
<gene>
    <name evidence="4" type="ORF">A544_3014</name>
</gene>
<dbReference type="InterPro" id="IPR016181">
    <property type="entry name" value="Acyl_CoA_acyltransferase"/>
</dbReference>
<dbReference type="Gene3D" id="3.40.630.30">
    <property type="match status" value="1"/>
</dbReference>
<reference evidence="5" key="1">
    <citation type="journal article" date="2013" name="Diversity">
        <title>Genome Sequence of Dickeya solani, a New soft Rot Pathogen of Potato, Suggests its Emergence May Be Related to a Novel Combination of Non-Ribosomal Peptide/Polyketide Synthetase Clusters.</title>
        <authorList>
            <person name="Garlant L."/>
            <person name="Koskinen P."/>
            <person name="Rouhiainen L."/>
            <person name="Laine P."/>
            <person name="Paulin L."/>
            <person name="Auvinen P."/>
            <person name="Holm L."/>
            <person name="Pirhonen M."/>
        </authorList>
    </citation>
    <scope>NUCLEOTIDE SEQUENCE [LARGE SCALE GENOMIC DNA]</scope>
    <source>
        <strain evidence="5">D s0432-1</strain>
    </source>
</reference>
<dbReference type="Pfam" id="PF00583">
    <property type="entry name" value="Acetyltransf_1"/>
    <property type="match status" value="1"/>
</dbReference>
<keyword evidence="1" id="KW-0808">Transferase</keyword>
<evidence type="ECO:0000259" key="3">
    <source>
        <dbReference type="PROSITE" id="PS51186"/>
    </source>
</evidence>
<dbReference type="GeneID" id="43517526"/>
<dbReference type="PROSITE" id="PS51186">
    <property type="entry name" value="GNAT"/>
    <property type="match status" value="1"/>
</dbReference>
<evidence type="ECO:0000259" key="2">
    <source>
        <dbReference type="PROSITE" id="PS50995"/>
    </source>
</evidence>
<evidence type="ECO:0000313" key="5">
    <source>
        <dbReference type="Proteomes" id="UP000017142"/>
    </source>
</evidence>
<proteinExistence type="predicted"/>
<accession>A0AAV3K6X7</accession>
<dbReference type="InterPro" id="IPR050769">
    <property type="entry name" value="NAT_camello-type"/>
</dbReference>
<dbReference type="PANTHER" id="PTHR13947">
    <property type="entry name" value="GNAT FAMILY N-ACETYLTRANSFERASE"/>
    <property type="match status" value="1"/>
</dbReference>
<dbReference type="EMBL" id="AMWE01000004">
    <property type="protein sequence ID" value="ERO56465.1"/>
    <property type="molecule type" value="Genomic_DNA"/>
</dbReference>
<dbReference type="InterPro" id="IPR036390">
    <property type="entry name" value="WH_DNA-bd_sf"/>
</dbReference>
<dbReference type="PRINTS" id="PR00598">
    <property type="entry name" value="HTHMARR"/>
</dbReference>
<protein>
    <submittedName>
        <fullName evidence="4">Transcriptional regulator, MarR family with acetyltransferase activity</fullName>
    </submittedName>
</protein>
<sequence length="332" mass="36267">MNIDPSLVEEIRAASRTMVRELGFMSETLAATDYSPSAVHTLLEIEKQGAMTAAQLVQTLGLEKSSVSRMLGKLIKAGEITEAAGDEDGRIKQLFLTEQGKRTVSEIHAYGHMQVTTAMQHLNPSQQHTVTQGLTTYAQALKMCRLGISEAPPSTITVSAGYRPGLIGRVAEMHAAFYSRHSGFGQFFESQVAAGIAEFASRLNEPCNGIWVATQNDRIVGSVAIDGQDLGNNNAHLRWFILDDGCRGGGVGRRLLTEAMAFCDQSGFATTQLWTFKGLDAARRLYESFGFEMVNEEQGSQWGRTVTEQQFIRRGVSLPETRTIHGSIATES</sequence>
<dbReference type="GO" id="GO:0003700">
    <property type="term" value="F:DNA-binding transcription factor activity"/>
    <property type="evidence" value="ECO:0007669"/>
    <property type="project" value="InterPro"/>
</dbReference>
<feature type="domain" description="HTH marR-type" evidence="2">
    <location>
        <begin position="4"/>
        <end position="139"/>
    </location>
</feature>
<dbReference type="PROSITE" id="PS50995">
    <property type="entry name" value="HTH_MARR_2"/>
    <property type="match status" value="1"/>
</dbReference>
<dbReference type="InterPro" id="IPR000182">
    <property type="entry name" value="GNAT_dom"/>
</dbReference>
<name>A0AAV3K6X7_9GAMM</name>
<dbReference type="PANTHER" id="PTHR13947:SF37">
    <property type="entry name" value="LD18367P"/>
    <property type="match status" value="1"/>
</dbReference>
<feature type="domain" description="N-acetyltransferase" evidence="3">
    <location>
        <begin position="171"/>
        <end position="313"/>
    </location>
</feature>
<dbReference type="Pfam" id="PF12802">
    <property type="entry name" value="MarR_2"/>
    <property type="match status" value="1"/>
</dbReference>
<dbReference type="SUPFAM" id="SSF55729">
    <property type="entry name" value="Acyl-CoA N-acyltransferases (Nat)"/>
    <property type="match status" value="1"/>
</dbReference>